<name>A0A816IB22_BRANA</name>
<dbReference type="AlphaFoldDB" id="A0A816IB22"/>
<sequence>MNHSSTNLLWFSSISEGIESDILASGISYCGILFQIGPNFSRMIDPWSIGSQRKLEVLVIRRASADILCLRTTEGCWSPPVSHRDLAFHNGYGGGVRRRRVFLEDGGSYGL</sequence>
<accession>A0A816IB22</accession>
<gene>
    <name evidence="1" type="ORF">DARMORV10_C03P50230.1</name>
</gene>
<organism evidence="1">
    <name type="scientific">Brassica napus</name>
    <name type="common">Rape</name>
    <dbReference type="NCBI Taxonomy" id="3708"/>
    <lineage>
        <taxon>Eukaryota</taxon>
        <taxon>Viridiplantae</taxon>
        <taxon>Streptophyta</taxon>
        <taxon>Embryophyta</taxon>
        <taxon>Tracheophyta</taxon>
        <taxon>Spermatophyta</taxon>
        <taxon>Magnoliopsida</taxon>
        <taxon>eudicotyledons</taxon>
        <taxon>Gunneridae</taxon>
        <taxon>Pentapetalae</taxon>
        <taxon>rosids</taxon>
        <taxon>malvids</taxon>
        <taxon>Brassicales</taxon>
        <taxon>Brassicaceae</taxon>
        <taxon>Brassiceae</taxon>
        <taxon>Brassica</taxon>
    </lineage>
</organism>
<evidence type="ECO:0000313" key="1">
    <source>
        <dbReference type="EMBL" id="CAF1705122.1"/>
    </source>
</evidence>
<protein>
    <submittedName>
        <fullName evidence="1">(rape) hypothetical protein</fullName>
    </submittedName>
</protein>
<dbReference type="EMBL" id="HG994367">
    <property type="protein sequence ID" value="CAF1705122.1"/>
    <property type="molecule type" value="Genomic_DNA"/>
</dbReference>
<reference evidence="1" key="1">
    <citation type="submission" date="2021-01" db="EMBL/GenBank/DDBJ databases">
        <authorList>
            <consortium name="Genoscope - CEA"/>
            <person name="William W."/>
        </authorList>
    </citation>
    <scope>NUCLEOTIDE SEQUENCE</scope>
</reference>
<dbReference type="Proteomes" id="UP001295469">
    <property type="component" value="Chromosome C03"/>
</dbReference>
<proteinExistence type="predicted"/>